<evidence type="ECO:0000256" key="1">
    <source>
        <dbReference type="SAM" id="Phobius"/>
    </source>
</evidence>
<dbReference type="Proteomes" id="UP000317982">
    <property type="component" value="Unassembled WGS sequence"/>
</dbReference>
<proteinExistence type="predicted"/>
<keyword evidence="1" id="KW-1133">Transmembrane helix</keyword>
<dbReference type="EMBL" id="VIRS01000051">
    <property type="protein sequence ID" value="TQS39943.1"/>
    <property type="molecule type" value="Genomic_DNA"/>
</dbReference>
<evidence type="ECO:0000313" key="2">
    <source>
        <dbReference type="EMBL" id="TQS39943.1"/>
    </source>
</evidence>
<feature type="transmembrane region" description="Helical" evidence="1">
    <location>
        <begin position="153"/>
        <end position="178"/>
    </location>
</feature>
<keyword evidence="3" id="KW-1185">Reference proteome</keyword>
<accession>A0A545AF59</accession>
<keyword evidence="1" id="KW-0812">Transmembrane</keyword>
<dbReference type="InParanoid" id="A0A545AF59"/>
<dbReference type="Pfam" id="PF07332">
    <property type="entry name" value="Phage_holin_3_6"/>
    <property type="match status" value="1"/>
</dbReference>
<name>A0A545AF59_9ACTN</name>
<evidence type="ECO:0000313" key="3">
    <source>
        <dbReference type="Proteomes" id="UP000317982"/>
    </source>
</evidence>
<dbReference type="OrthoDB" id="4870234at2"/>
<keyword evidence="1" id="KW-0472">Membrane</keyword>
<comment type="caution">
    <text evidence="2">The sequence shown here is derived from an EMBL/GenBank/DDBJ whole genome shotgun (WGS) entry which is preliminary data.</text>
</comment>
<sequence>MRIDPPGGMTVASRTGRRTWIASRRSCPPDALTDRCSYGITVDSAPSRRNAGATPESPDRLSPTRIGYLHLNSYSSLTVWSGRSAQLRAPLVHEVGRPYGPTAATPADPDDLTTGELITRVTTQVSTLIRDELALARVKVTQTGKKAGVGARLLGGAGIAALCGVGAMLTTVTAALALPRRHQN</sequence>
<reference evidence="2 3" key="1">
    <citation type="submission" date="2019-07" db="EMBL/GenBank/DDBJ databases">
        <title>Cryptosporangium phraense sp. nov., isolated from plant litter.</title>
        <authorList>
            <person name="Suriyachadkun C."/>
        </authorList>
    </citation>
    <scope>NUCLEOTIDE SEQUENCE [LARGE SCALE GENOMIC DNA]</scope>
    <source>
        <strain evidence="2 3">A-T 5661</strain>
    </source>
</reference>
<protein>
    <submittedName>
        <fullName evidence="2">Phage holin family protein</fullName>
    </submittedName>
</protein>
<dbReference type="InterPro" id="IPR009937">
    <property type="entry name" value="Phage_holin_3_6"/>
</dbReference>
<organism evidence="2 3">
    <name type="scientific">Cryptosporangium phraense</name>
    <dbReference type="NCBI Taxonomy" id="2593070"/>
    <lineage>
        <taxon>Bacteria</taxon>
        <taxon>Bacillati</taxon>
        <taxon>Actinomycetota</taxon>
        <taxon>Actinomycetes</taxon>
        <taxon>Cryptosporangiales</taxon>
        <taxon>Cryptosporangiaceae</taxon>
        <taxon>Cryptosporangium</taxon>
    </lineage>
</organism>
<gene>
    <name evidence="2" type="ORF">FL583_37300</name>
</gene>
<dbReference type="AlphaFoldDB" id="A0A545AF59"/>